<accession>A0A655E8R0</accession>
<evidence type="ECO:0000313" key="3">
    <source>
        <dbReference type="EMBL" id="CNV06997.1"/>
    </source>
</evidence>
<name>A0A655E8R0_MYCTX</name>
<protein>
    <submittedName>
        <fullName evidence="3">Uncharacterized protein</fullName>
    </submittedName>
</protein>
<dbReference type="EMBL" id="CGCX01000261">
    <property type="protein sequence ID" value="CFR71183.1"/>
    <property type="molecule type" value="Genomic_DNA"/>
</dbReference>
<dbReference type="Proteomes" id="UP000039217">
    <property type="component" value="Unassembled WGS sequence"/>
</dbReference>
<evidence type="ECO:0000313" key="4">
    <source>
        <dbReference type="Proteomes" id="UP000039217"/>
    </source>
</evidence>
<gene>
    <name evidence="2" type="ORF">ERS007657_00975</name>
    <name evidence="3" type="ORF">ERS007661_01598</name>
</gene>
<feature type="compositionally biased region" description="Low complexity" evidence="1">
    <location>
        <begin position="117"/>
        <end position="130"/>
    </location>
</feature>
<feature type="region of interest" description="Disordered" evidence="1">
    <location>
        <begin position="1"/>
        <end position="34"/>
    </location>
</feature>
<feature type="region of interest" description="Disordered" evidence="1">
    <location>
        <begin position="149"/>
        <end position="224"/>
    </location>
</feature>
<proteinExistence type="predicted"/>
<dbReference type="Proteomes" id="UP000046680">
    <property type="component" value="Unassembled WGS sequence"/>
</dbReference>
<organism evidence="3 4">
    <name type="scientific">Mycobacterium tuberculosis</name>
    <dbReference type="NCBI Taxonomy" id="1773"/>
    <lineage>
        <taxon>Bacteria</taxon>
        <taxon>Bacillati</taxon>
        <taxon>Actinomycetota</taxon>
        <taxon>Actinomycetes</taxon>
        <taxon>Mycobacteriales</taxon>
        <taxon>Mycobacteriaceae</taxon>
        <taxon>Mycobacterium</taxon>
        <taxon>Mycobacterium tuberculosis complex</taxon>
    </lineage>
</organism>
<reference evidence="4 5" key="1">
    <citation type="submission" date="2015-03" db="EMBL/GenBank/DDBJ databases">
        <authorList>
            <consortium name="Pathogen Informatics"/>
        </authorList>
    </citation>
    <scope>NUCLEOTIDE SEQUENCE [LARGE SCALE GENOMIC DNA]</scope>
    <source>
        <strain evidence="2 5">C09601061</strain>
        <strain evidence="3 4">D00501624</strain>
    </source>
</reference>
<dbReference type="AlphaFoldDB" id="A0A655E8R0"/>
<feature type="compositionally biased region" description="Low complexity" evidence="1">
    <location>
        <begin position="7"/>
        <end position="29"/>
    </location>
</feature>
<feature type="compositionally biased region" description="Low complexity" evidence="1">
    <location>
        <begin position="162"/>
        <end position="192"/>
    </location>
</feature>
<dbReference type="EMBL" id="CQQC01000461">
    <property type="protein sequence ID" value="CNV06997.1"/>
    <property type="molecule type" value="Genomic_DNA"/>
</dbReference>
<sequence>MTAARFAPSTSTGSTSSSLAATTTITPPAGNSAINLPRAATKPAASVNDNTPAKCAAAISPTECPIRKSGLIPQCCNNVANATSIANNAGWANSVLVNSASSPSQSTFRSGSRRCRSSSSATASKARANRGNSAYNCAPMPTHWAPCPGNTNTVFPTDRARPTATPAPDSPAANAANPASRAPRSAPTTTARCSNIARVLTNDHPTSIGSKSGLAATKASSRCA</sequence>
<feature type="region of interest" description="Disordered" evidence="1">
    <location>
        <begin position="100"/>
        <end position="131"/>
    </location>
</feature>
<evidence type="ECO:0000256" key="1">
    <source>
        <dbReference type="SAM" id="MobiDB-lite"/>
    </source>
</evidence>
<evidence type="ECO:0000313" key="5">
    <source>
        <dbReference type="Proteomes" id="UP000046680"/>
    </source>
</evidence>
<evidence type="ECO:0000313" key="2">
    <source>
        <dbReference type="EMBL" id="CFR71183.1"/>
    </source>
</evidence>